<feature type="compositionally biased region" description="Polar residues" evidence="7">
    <location>
        <begin position="14"/>
        <end position="27"/>
    </location>
</feature>
<sequence>MSSQQFPRLGAPSTGLSQPPQIASSGSAGLINPAATVNDESGRESEVSAREHMSSSSSLQSREEKQEPVVVRPYPQVQMLSTHHAVASATPVAVTAPPAHLTPAVPLSFSEGLMKPPPKPTMPSRPIAPAPPSTLSLPPKVPGQVTVTMESSIPQASAIPVATISGQQGHPSNLHHIMTTNVQMSIIRSNAPGPPLHIGASHLPRGAAAAAVMSSSKVTTVLRPTSQLPNAATAQPAVQHIIHQPIQSRPPVTTSNAIPPAVVATVSATRAQSPVITTTAAHATDSALSRPTLSIQHPPSAAISIQRPAQSRDVTTRITLPSHPALGTQKQQLHAMAQQKTIFSTGTPVAAATVAPILATNTIPSATTAGSVSHTQAPTSTIVTMTMPSHSSHATAVTTSNIPVAKVVPQQITHTSPRIQPDYPAERSSLIPISGHRASPNPVAMETRSDNRPSVPVQFQYFLPTYPPSAYPLAAHTYTPITSSVSTIRQYPVSAQAPNSAIAAQTGVGVASTVHLNPMQLMTVDASHARHIQGIQPAPISTQGIQPAPIGTPGIQPAPIGAQGIHSAAPINTQGLQPAPVGAQQPQPEGKTPVVLADGATIVANPISNPFSAAPAATTVVQTHSQSASTNAPAQGSSPRPSILRKKPATDGTAVRKTLIPPQPPDVAVPRVESALRSTSGSPRPAGAKPKSEIHVSMATPVTVSMETVSSQNNDQPAIAVPPAAQQPPPAIPTMIAAASPPSQPAVALSTIPGAVPATPPITTIAAAPPPSATVGGSLPSVLGPPVPEIKVKEEVEPMDIMRPVSAVPPLATTTVSPSLALLASNLSLPTSDLPPGASPRKKPRKQQHVISTEEGDMMETNSTDDEKSAAKGLLLKTEKRKSPPKEYIDEEGVRYVPVRPRPPITLLRHYRNPWKAAYHHFQRYSDVRVKEEKKAMLQEIANQKGVSCRAQGWKVHLCAAQLLQLTNLEHDVYERLTNLQEGIIPKKKAATDDDLHRINELIQGNMQRCKLVMDQISEARDSMLKVLDHKDRVLKLLNKNGTVKKVSKLKRKEKV</sequence>
<evidence type="ECO:0000259" key="8">
    <source>
        <dbReference type="Pfam" id="PF16014"/>
    </source>
</evidence>
<dbReference type="InterPro" id="IPR024137">
    <property type="entry name" value="His_deAcase_cplx_SAP130"/>
</dbReference>
<keyword evidence="4" id="KW-0805">Transcription regulation</keyword>
<keyword evidence="3" id="KW-0678">Repressor</keyword>
<feature type="region of interest" description="Disordered" evidence="7">
    <location>
        <begin position="618"/>
        <end position="692"/>
    </location>
</feature>
<accession>A0A3Q0EBK4</accession>
<dbReference type="PANTHER" id="PTHR13497:SF3">
    <property type="entry name" value="HISTONE DEACETYLASE COMPLEX SUBUNIT SAP130"/>
    <property type="match status" value="1"/>
</dbReference>
<reference evidence="10" key="1">
    <citation type="submission" date="2025-08" db="UniProtKB">
        <authorList>
            <consortium name="RefSeq"/>
        </authorList>
    </citation>
    <scope>IDENTIFICATION</scope>
</reference>
<comment type="subcellular location">
    <subcellularLocation>
        <location evidence="1">Nucleus</location>
    </subcellularLocation>
</comment>
<protein>
    <submittedName>
        <fullName evidence="10">Histone deacetylase complex subunit SAP130 isoform X4</fullName>
    </submittedName>
</protein>
<evidence type="ECO:0000256" key="4">
    <source>
        <dbReference type="ARBA" id="ARBA00023015"/>
    </source>
</evidence>
<feature type="compositionally biased region" description="Polar residues" evidence="7">
    <location>
        <begin position="619"/>
        <end position="640"/>
    </location>
</feature>
<name>A0A3Q0EBK4_CARSF</name>
<dbReference type="GO" id="GO:0070822">
    <property type="term" value="C:Sin3-type complex"/>
    <property type="evidence" value="ECO:0007669"/>
    <property type="project" value="TreeGrafter"/>
</dbReference>
<feature type="compositionally biased region" description="Low complexity" evidence="7">
    <location>
        <begin position="574"/>
        <end position="588"/>
    </location>
</feature>
<dbReference type="Pfam" id="PF16014">
    <property type="entry name" value="SAP130_C"/>
    <property type="match status" value="1"/>
</dbReference>
<keyword evidence="9" id="KW-1185">Reference proteome</keyword>
<feature type="region of interest" description="Disordered" evidence="7">
    <location>
        <begin position="1"/>
        <end position="68"/>
    </location>
</feature>
<dbReference type="GO" id="GO:0000122">
    <property type="term" value="P:negative regulation of transcription by RNA polymerase II"/>
    <property type="evidence" value="ECO:0007669"/>
    <property type="project" value="TreeGrafter"/>
</dbReference>
<evidence type="ECO:0000256" key="7">
    <source>
        <dbReference type="SAM" id="MobiDB-lite"/>
    </source>
</evidence>
<comment type="similarity">
    <text evidence="2">Belongs to the SAP130 family.</text>
</comment>
<feature type="region of interest" description="Disordered" evidence="7">
    <location>
        <begin position="432"/>
        <end position="451"/>
    </location>
</feature>
<feature type="region of interest" description="Disordered" evidence="7">
    <location>
        <begin position="829"/>
        <end position="870"/>
    </location>
</feature>
<keyword evidence="6" id="KW-0539">Nucleus</keyword>
<evidence type="ECO:0000256" key="2">
    <source>
        <dbReference type="ARBA" id="ARBA00007859"/>
    </source>
</evidence>
<feature type="compositionally biased region" description="Basic and acidic residues" evidence="7">
    <location>
        <begin position="40"/>
        <end position="53"/>
    </location>
</feature>
<dbReference type="Proteomes" id="UP000189704">
    <property type="component" value="Unplaced"/>
</dbReference>
<evidence type="ECO:0000313" key="10">
    <source>
        <dbReference type="RefSeq" id="XP_021572971.1"/>
    </source>
</evidence>
<dbReference type="GeneID" id="103269928"/>
<evidence type="ECO:0000256" key="1">
    <source>
        <dbReference type="ARBA" id="ARBA00004123"/>
    </source>
</evidence>
<proteinExistence type="inferred from homology"/>
<dbReference type="AlphaFoldDB" id="A0A3Q0EBK4"/>
<dbReference type="PANTHER" id="PTHR13497">
    <property type="entry name" value="HISTONE DEACETYLASE COMPLEX SUBUNIT SAP130"/>
    <property type="match status" value="1"/>
</dbReference>
<feature type="domain" description="Histone deacetylase complex subunit SAP130 C-terminal" evidence="8">
    <location>
        <begin position="634"/>
        <end position="1039"/>
    </location>
</feature>
<dbReference type="CTD" id="79595"/>
<organism evidence="9 10">
    <name type="scientific">Carlito syrichta</name>
    <name type="common">Philippine tarsier</name>
    <name type="synonym">Tarsius syrichta</name>
    <dbReference type="NCBI Taxonomy" id="1868482"/>
    <lineage>
        <taxon>Eukaryota</taxon>
        <taxon>Metazoa</taxon>
        <taxon>Chordata</taxon>
        <taxon>Craniata</taxon>
        <taxon>Vertebrata</taxon>
        <taxon>Euteleostomi</taxon>
        <taxon>Mammalia</taxon>
        <taxon>Eutheria</taxon>
        <taxon>Euarchontoglires</taxon>
        <taxon>Primates</taxon>
        <taxon>Haplorrhini</taxon>
        <taxon>Tarsiiformes</taxon>
        <taxon>Tarsiidae</taxon>
        <taxon>Carlito</taxon>
    </lineage>
</organism>
<dbReference type="RefSeq" id="XP_021572971.1">
    <property type="nucleotide sequence ID" value="XM_021717296.1"/>
</dbReference>
<feature type="region of interest" description="Disordered" evidence="7">
    <location>
        <begin position="572"/>
        <end position="592"/>
    </location>
</feature>
<evidence type="ECO:0000313" key="9">
    <source>
        <dbReference type="Proteomes" id="UP000189704"/>
    </source>
</evidence>
<evidence type="ECO:0000256" key="6">
    <source>
        <dbReference type="ARBA" id="ARBA00023242"/>
    </source>
</evidence>
<dbReference type="InterPro" id="IPR031963">
    <property type="entry name" value="SAP130_C"/>
</dbReference>
<evidence type="ECO:0000256" key="3">
    <source>
        <dbReference type="ARBA" id="ARBA00022491"/>
    </source>
</evidence>
<evidence type="ECO:0000256" key="5">
    <source>
        <dbReference type="ARBA" id="ARBA00023163"/>
    </source>
</evidence>
<keyword evidence="5" id="KW-0804">Transcription</keyword>
<gene>
    <name evidence="10" type="primary">SAP130</name>
</gene>